<evidence type="ECO:0000259" key="1">
    <source>
        <dbReference type="Pfam" id="PF00717"/>
    </source>
</evidence>
<evidence type="ECO:0000313" key="3">
    <source>
        <dbReference type="Proteomes" id="UP000254208"/>
    </source>
</evidence>
<dbReference type="Gene3D" id="2.10.109.10">
    <property type="entry name" value="Umud Fragment, subunit A"/>
    <property type="match status" value="1"/>
</dbReference>
<dbReference type="Proteomes" id="UP000254208">
    <property type="component" value="Unassembled WGS sequence"/>
</dbReference>
<dbReference type="InterPro" id="IPR036286">
    <property type="entry name" value="LexA/Signal_pep-like_sf"/>
</dbReference>
<name>A0A379FTM0_PRORE</name>
<dbReference type="PANTHER" id="PTHR33516:SF2">
    <property type="entry name" value="LEXA REPRESSOR-RELATED"/>
    <property type="match status" value="1"/>
</dbReference>
<feature type="domain" description="Peptidase S24/S26A/S26B/S26C" evidence="1">
    <location>
        <begin position="96"/>
        <end position="215"/>
    </location>
</feature>
<dbReference type="InterPro" id="IPR050077">
    <property type="entry name" value="LexA_repressor"/>
</dbReference>
<sequence>MSMKTIDQIRAENARKLRDSVGGNAAFATHIDREPTQVSRLIGINPTKKIGDIMARHIEKCFGLPIAWLDQEHGDNKTNPPEIKSPSKEFKIRQVPLLTWVQAGAWTECEPIDIDEDFIKKYPCPVPCSERTFALSVVGESMYPEYMPGEIIFVDPEVPALTGDDVVAMLVDTGQTTFKRLIDDGFSKMLKAVNPNWPNQYVPINGNCNLMGTVIFSGRARKK</sequence>
<reference evidence="2 3" key="1">
    <citation type="submission" date="2018-06" db="EMBL/GenBank/DDBJ databases">
        <authorList>
            <consortium name="Pathogen Informatics"/>
            <person name="Doyle S."/>
        </authorList>
    </citation>
    <scope>NUCLEOTIDE SEQUENCE [LARGE SCALE GENOMIC DNA]</scope>
    <source>
        <strain evidence="2 3">NCTC11801</strain>
    </source>
</reference>
<dbReference type="PANTHER" id="PTHR33516">
    <property type="entry name" value="LEXA REPRESSOR"/>
    <property type="match status" value="1"/>
</dbReference>
<gene>
    <name evidence="2" type="ORF">NCTC11801_03004</name>
</gene>
<dbReference type="Pfam" id="PF00717">
    <property type="entry name" value="Peptidase_S24"/>
    <property type="match status" value="1"/>
</dbReference>
<dbReference type="EMBL" id="UGTZ01000001">
    <property type="protein sequence ID" value="SUC32031.1"/>
    <property type="molecule type" value="Genomic_DNA"/>
</dbReference>
<organism evidence="2 3">
    <name type="scientific">Providencia rettgeri</name>
    <dbReference type="NCBI Taxonomy" id="587"/>
    <lineage>
        <taxon>Bacteria</taxon>
        <taxon>Pseudomonadati</taxon>
        <taxon>Pseudomonadota</taxon>
        <taxon>Gammaproteobacteria</taxon>
        <taxon>Enterobacterales</taxon>
        <taxon>Morganellaceae</taxon>
        <taxon>Providencia</taxon>
    </lineage>
</organism>
<dbReference type="AlphaFoldDB" id="A0A379FTM0"/>
<dbReference type="CDD" id="cd06529">
    <property type="entry name" value="S24_LexA-like"/>
    <property type="match status" value="1"/>
</dbReference>
<proteinExistence type="predicted"/>
<accession>A0A379FTM0</accession>
<evidence type="ECO:0000313" key="2">
    <source>
        <dbReference type="EMBL" id="SUC32031.1"/>
    </source>
</evidence>
<dbReference type="InterPro" id="IPR039418">
    <property type="entry name" value="LexA-like"/>
</dbReference>
<dbReference type="InterPro" id="IPR015927">
    <property type="entry name" value="Peptidase_S24_S26A/B/C"/>
</dbReference>
<dbReference type="SUPFAM" id="SSF51306">
    <property type="entry name" value="LexA/Signal peptidase"/>
    <property type="match status" value="1"/>
</dbReference>
<protein>
    <submittedName>
        <fullName evidence="2">Uncharacterized HTH-type transcriptional regulator CBU_1416</fullName>
    </submittedName>
</protein>